<reference evidence="4" key="1">
    <citation type="submission" date="2021-02" db="EMBL/GenBank/DDBJ databases">
        <authorList>
            <person name="Nowell W R."/>
        </authorList>
    </citation>
    <scope>NUCLEOTIDE SEQUENCE</scope>
</reference>
<accession>A0A816CC88</accession>
<dbReference type="EMBL" id="CAJNOM010002086">
    <property type="protein sequence ID" value="CAF1626310.1"/>
    <property type="molecule type" value="Genomic_DNA"/>
</dbReference>
<keyword evidence="1" id="KW-0175">Coiled coil</keyword>
<dbReference type="OrthoDB" id="10011818at2759"/>
<feature type="coiled-coil region" evidence="1">
    <location>
        <begin position="314"/>
        <end position="341"/>
    </location>
</feature>
<evidence type="ECO:0000256" key="1">
    <source>
        <dbReference type="SAM" id="Coils"/>
    </source>
</evidence>
<name>A0A816CC88_9BILA</name>
<protein>
    <submittedName>
        <fullName evidence="4">Uncharacterized protein</fullName>
    </submittedName>
</protein>
<evidence type="ECO:0000313" key="2">
    <source>
        <dbReference type="EMBL" id="CAF1422314.1"/>
    </source>
</evidence>
<dbReference type="EMBL" id="CAJNOI010001551">
    <property type="protein sequence ID" value="CAF1422314.1"/>
    <property type="molecule type" value="Genomic_DNA"/>
</dbReference>
<sequence length="411" mass="48503">MARNNDIVDKEQYDDFDISEEMYNEIELDNDIIDALEEEDKIVGFDSNCLSQKLSQLSTSNQRQQKNGQRLDKTSRYLSNKNERLKKLINEVLSTVMTTTTASSIPVHNEEDLRQITSLTHKIRSEQIFQSLWITYWKSGMGQLIENQIGPTIWPVIVKTMAKQAINAGASENDACMSLVHDRLRQFNHKIQNHQTELGLLKSRLPNDHRETVYQTIETLIVQKLENLRQKIEHKITLVQYDYKDRALELEFFQQNPSDHCIKLYKHLYDVRYEQDVTREEVQLVKQRIYHYNNSPRSKLQISHPRFITTISNQDFQQQLNNQLTNAVEQAKNDILNLYVKTAETQMEHYGKQYYDKELDKIFVGRKSLPVDQQLTTIMVNLLEERADNRKERIKYVNQFKIHCLHSNSNH</sequence>
<proteinExistence type="predicted"/>
<dbReference type="EMBL" id="CAJNOM010001876">
    <property type="protein sequence ID" value="CAF1621314.1"/>
    <property type="molecule type" value="Genomic_DNA"/>
</dbReference>
<organism evidence="4 6">
    <name type="scientific">Adineta steineri</name>
    <dbReference type="NCBI Taxonomy" id="433720"/>
    <lineage>
        <taxon>Eukaryota</taxon>
        <taxon>Metazoa</taxon>
        <taxon>Spiralia</taxon>
        <taxon>Gnathifera</taxon>
        <taxon>Rotifera</taxon>
        <taxon>Eurotatoria</taxon>
        <taxon>Bdelloidea</taxon>
        <taxon>Adinetida</taxon>
        <taxon>Adinetidae</taxon>
        <taxon>Adineta</taxon>
    </lineage>
</organism>
<evidence type="ECO:0000313" key="6">
    <source>
        <dbReference type="Proteomes" id="UP000663832"/>
    </source>
</evidence>
<evidence type="ECO:0000313" key="5">
    <source>
        <dbReference type="EMBL" id="CAF1626310.1"/>
    </source>
</evidence>
<evidence type="ECO:0000313" key="4">
    <source>
        <dbReference type="EMBL" id="CAF1621314.1"/>
    </source>
</evidence>
<evidence type="ECO:0000313" key="3">
    <source>
        <dbReference type="EMBL" id="CAF1437093.1"/>
    </source>
</evidence>
<comment type="caution">
    <text evidence="4">The sequence shown here is derived from an EMBL/GenBank/DDBJ whole genome shotgun (WGS) entry which is preliminary data.</text>
</comment>
<dbReference type="EMBL" id="CAJNOI010001758">
    <property type="protein sequence ID" value="CAF1437093.1"/>
    <property type="molecule type" value="Genomic_DNA"/>
</dbReference>
<dbReference type="Proteomes" id="UP000663877">
    <property type="component" value="Unassembled WGS sequence"/>
</dbReference>
<keyword evidence="6" id="KW-1185">Reference proteome</keyword>
<dbReference type="Proteomes" id="UP000663832">
    <property type="component" value="Unassembled WGS sequence"/>
</dbReference>
<gene>
    <name evidence="2" type="ORF">BJG266_LOCUS38845</name>
    <name evidence="3" type="ORF">BJG266_LOCUS39674</name>
    <name evidence="4" type="ORF">QVE165_LOCUS55723</name>
    <name evidence="5" type="ORF">QVE165_LOCUS56559</name>
</gene>
<dbReference type="AlphaFoldDB" id="A0A816CC88"/>